<dbReference type="SUPFAM" id="SSF53335">
    <property type="entry name" value="S-adenosyl-L-methionine-dependent methyltransferases"/>
    <property type="match status" value="1"/>
</dbReference>
<dbReference type="Gene3D" id="3.30.70.1170">
    <property type="entry name" value="Sun protein, domain 3"/>
    <property type="match status" value="1"/>
</dbReference>
<dbReference type="Pfam" id="PF01189">
    <property type="entry name" value="Methyltr_RsmB-F"/>
    <property type="match status" value="1"/>
</dbReference>
<dbReference type="GO" id="GO:0008168">
    <property type="term" value="F:methyltransferase activity"/>
    <property type="evidence" value="ECO:0007669"/>
    <property type="project" value="UniProtKB-KW"/>
</dbReference>
<dbReference type="PANTHER" id="PTHR22807:SF53">
    <property type="entry name" value="RIBOSOMAL RNA SMALL SUBUNIT METHYLTRANSFERASE B-RELATED"/>
    <property type="match status" value="1"/>
</dbReference>
<comment type="catalytic activity">
    <reaction evidence="12">
        <text>cytidine(967) in 16S rRNA + S-adenosyl-L-methionine = 5-methylcytidine(967) in 16S rRNA + S-adenosyl-L-homocysteine + H(+)</text>
        <dbReference type="Rhea" id="RHEA:42748"/>
        <dbReference type="Rhea" id="RHEA-COMP:10219"/>
        <dbReference type="Rhea" id="RHEA-COMP:10220"/>
        <dbReference type="ChEBI" id="CHEBI:15378"/>
        <dbReference type="ChEBI" id="CHEBI:57856"/>
        <dbReference type="ChEBI" id="CHEBI:59789"/>
        <dbReference type="ChEBI" id="CHEBI:74483"/>
        <dbReference type="ChEBI" id="CHEBI:82748"/>
        <dbReference type="EC" id="2.1.1.176"/>
    </reaction>
</comment>
<dbReference type="NCBIfam" id="TIGR00563">
    <property type="entry name" value="rsmB"/>
    <property type="match status" value="1"/>
</dbReference>
<evidence type="ECO:0000256" key="3">
    <source>
        <dbReference type="ARBA" id="ARBA00012140"/>
    </source>
</evidence>
<evidence type="ECO:0000256" key="1">
    <source>
        <dbReference type="ARBA" id="ARBA00002724"/>
    </source>
</evidence>
<reference evidence="15" key="1">
    <citation type="submission" date="2022-09" db="EMBL/GenBank/DDBJ databases">
        <title>Eubacterium sp. LFL-14 isolated from human feces.</title>
        <authorList>
            <person name="Liu F."/>
        </authorList>
    </citation>
    <scope>NUCLEOTIDE SEQUENCE</scope>
    <source>
        <strain evidence="15">LFL-14</strain>
    </source>
</reference>
<evidence type="ECO:0000256" key="9">
    <source>
        <dbReference type="ARBA" id="ARBA00022884"/>
    </source>
</evidence>
<dbReference type="PROSITE" id="PS51686">
    <property type="entry name" value="SAM_MT_RSMB_NOP"/>
    <property type="match status" value="1"/>
</dbReference>
<dbReference type="Gene3D" id="3.40.50.150">
    <property type="entry name" value="Vaccinia Virus protein VP39"/>
    <property type="match status" value="1"/>
</dbReference>
<dbReference type="InterPro" id="IPR035926">
    <property type="entry name" value="NusB-like_sf"/>
</dbReference>
<feature type="binding site" evidence="13">
    <location>
        <position position="334"/>
    </location>
    <ligand>
        <name>S-adenosyl-L-methionine</name>
        <dbReference type="ChEBI" id="CHEBI:59789"/>
    </ligand>
</feature>
<dbReference type="NCBIfam" id="NF011494">
    <property type="entry name" value="PRK14902.1"/>
    <property type="match status" value="1"/>
</dbReference>
<evidence type="ECO:0000259" key="14">
    <source>
        <dbReference type="PROSITE" id="PS51686"/>
    </source>
</evidence>
<evidence type="ECO:0000313" key="16">
    <source>
        <dbReference type="Proteomes" id="UP001431199"/>
    </source>
</evidence>
<dbReference type="EMBL" id="JAODBU010000002">
    <property type="protein sequence ID" value="MCT7397860.1"/>
    <property type="molecule type" value="Genomic_DNA"/>
</dbReference>
<dbReference type="InterPro" id="IPR004573">
    <property type="entry name" value="rRNA_ssu_MeTfrase_B"/>
</dbReference>
<comment type="similarity">
    <text evidence="13">Belongs to the class I-like SAM-binding methyltransferase superfamily. RsmB/NOP family.</text>
</comment>
<dbReference type="RefSeq" id="WP_178515391.1">
    <property type="nucleotide sequence ID" value="NZ_JAODBU010000002.1"/>
</dbReference>
<evidence type="ECO:0000313" key="15">
    <source>
        <dbReference type="EMBL" id="MCT7397860.1"/>
    </source>
</evidence>
<dbReference type="PRINTS" id="PR02008">
    <property type="entry name" value="RCMTFAMILY"/>
</dbReference>
<sequence length="450" mass="51356">MTTNKAPEVNLRNIVLNMLLENNKGRLSHLIVKDTLDENKNLDKNQRAFITRLFQGTIERTIEEDYIINLFSKTKVNKMKPVIRYILRMSVYQLKYMDSVPESAVCNEAVKLAKKRKFSNLSGFVNGVVRNIARNMDSIKYPEKENERLEIEYSMPLWIVDMWIERFGIETTKNILKSVYNKKTTTIRVNTSKTTVDEVVVRLENEGAKVKRSTLYSNALEISDYNQIADFYDFNKGNIVVQNLSSMFVGMAANPKEGYYIIDVCAAPGGKSLHIADLIHNKGKIRARDLTEYKVGLINENIKRTGFNCIFAECKDATKLDKNVIGKADIVIADLPCSGLGVIGNKVDIKYNTSIEQINELAKLQKEILSVVSKYVKPGGTLIYSTCTVTKEENEDNVKWIEENLPFKLQSLNKKLPEQIIDNKHDYVQILPGKYGMDGFFISAFRRIDK</sequence>
<dbReference type="GO" id="GO:0032259">
    <property type="term" value="P:methylation"/>
    <property type="evidence" value="ECO:0007669"/>
    <property type="project" value="UniProtKB-KW"/>
</dbReference>
<keyword evidence="7 13" id="KW-0808">Transferase</keyword>
<feature type="active site" description="Nucleophile" evidence="13">
    <location>
        <position position="387"/>
    </location>
</feature>
<evidence type="ECO:0000256" key="13">
    <source>
        <dbReference type="PROSITE-ProRule" id="PRU01023"/>
    </source>
</evidence>
<dbReference type="EC" id="2.1.1.176" evidence="3"/>
<dbReference type="PANTHER" id="PTHR22807">
    <property type="entry name" value="NOP2 YEAST -RELATED NOL1/NOP2/FMU SUN DOMAIN-CONTAINING"/>
    <property type="match status" value="1"/>
</dbReference>
<organism evidence="15 16">
    <name type="scientific">Eubacterium album</name>
    <dbReference type="NCBI Taxonomy" id="2978477"/>
    <lineage>
        <taxon>Bacteria</taxon>
        <taxon>Bacillati</taxon>
        <taxon>Bacillota</taxon>
        <taxon>Clostridia</taxon>
        <taxon>Eubacteriales</taxon>
        <taxon>Eubacteriaceae</taxon>
        <taxon>Eubacterium</taxon>
    </lineage>
</organism>
<feature type="binding site" evidence="13">
    <location>
        <begin position="265"/>
        <end position="271"/>
    </location>
    <ligand>
        <name>S-adenosyl-L-methionine</name>
        <dbReference type="ChEBI" id="CHEBI:59789"/>
    </ligand>
</feature>
<accession>A0ABT2LX46</accession>
<keyword evidence="5" id="KW-0698">rRNA processing</keyword>
<evidence type="ECO:0000256" key="8">
    <source>
        <dbReference type="ARBA" id="ARBA00022691"/>
    </source>
</evidence>
<feature type="binding site" evidence="13">
    <location>
        <position position="289"/>
    </location>
    <ligand>
        <name>S-adenosyl-L-methionine</name>
        <dbReference type="ChEBI" id="CHEBI:59789"/>
    </ligand>
</feature>
<dbReference type="InterPro" id="IPR006027">
    <property type="entry name" value="NusB_RsmB_TIM44"/>
</dbReference>
<dbReference type="Proteomes" id="UP001431199">
    <property type="component" value="Unassembled WGS sequence"/>
</dbReference>
<evidence type="ECO:0000256" key="12">
    <source>
        <dbReference type="ARBA" id="ARBA00047283"/>
    </source>
</evidence>
<evidence type="ECO:0000256" key="7">
    <source>
        <dbReference type="ARBA" id="ARBA00022679"/>
    </source>
</evidence>
<protein>
    <recommendedName>
        <fullName evidence="3">16S rRNA (cytosine(967)-C(5))-methyltransferase</fullName>
        <ecNumber evidence="3">2.1.1.176</ecNumber>
    </recommendedName>
    <alternativeName>
        <fullName evidence="10">16S rRNA m5C967 methyltransferase</fullName>
    </alternativeName>
    <alternativeName>
        <fullName evidence="11">rRNA (cytosine-C(5)-)-methyltransferase RsmB</fullName>
    </alternativeName>
</protein>
<evidence type="ECO:0000256" key="4">
    <source>
        <dbReference type="ARBA" id="ARBA00022490"/>
    </source>
</evidence>
<dbReference type="InterPro" id="IPR049560">
    <property type="entry name" value="MeTrfase_RsmB-F_NOP2_cat"/>
</dbReference>
<comment type="caution">
    <text evidence="15">The sequence shown here is derived from an EMBL/GenBank/DDBJ whole genome shotgun (WGS) entry which is preliminary data.</text>
</comment>
<dbReference type="Pfam" id="PF01029">
    <property type="entry name" value="NusB"/>
    <property type="match status" value="1"/>
</dbReference>
<keyword evidence="6 13" id="KW-0489">Methyltransferase</keyword>
<dbReference type="CDD" id="cd02440">
    <property type="entry name" value="AdoMet_MTases"/>
    <property type="match status" value="1"/>
</dbReference>
<feature type="domain" description="SAM-dependent MTase RsmB/NOP-type" evidence="14">
    <location>
        <begin position="175"/>
        <end position="448"/>
    </location>
</feature>
<keyword evidence="4" id="KW-0963">Cytoplasm</keyword>
<dbReference type="InterPro" id="IPR054728">
    <property type="entry name" value="RsmB-like_ferredoxin"/>
</dbReference>
<evidence type="ECO:0000256" key="10">
    <source>
        <dbReference type="ARBA" id="ARBA00030399"/>
    </source>
</evidence>
<dbReference type="SUPFAM" id="SSF48013">
    <property type="entry name" value="NusB-like"/>
    <property type="match status" value="1"/>
</dbReference>
<keyword evidence="16" id="KW-1185">Reference proteome</keyword>
<dbReference type="InterPro" id="IPR001678">
    <property type="entry name" value="MeTrfase_RsmB-F_NOP2_dom"/>
</dbReference>
<evidence type="ECO:0000256" key="2">
    <source>
        <dbReference type="ARBA" id="ARBA00004496"/>
    </source>
</evidence>
<dbReference type="InterPro" id="IPR023267">
    <property type="entry name" value="RCMT"/>
</dbReference>
<dbReference type="Gene3D" id="1.10.940.10">
    <property type="entry name" value="NusB-like"/>
    <property type="match status" value="1"/>
</dbReference>
<dbReference type="InterPro" id="IPR029063">
    <property type="entry name" value="SAM-dependent_MTases_sf"/>
</dbReference>
<gene>
    <name evidence="15" type="primary">rsmB</name>
    <name evidence="15" type="ORF">N5B56_01995</name>
</gene>
<name>A0ABT2LX46_9FIRM</name>
<evidence type="ECO:0000256" key="5">
    <source>
        <dbReference type="ARBA" id="ARBA00022552"/>
    </source>
</evidence>
<comment type="function">
    <text evidence="1">Specifically methylates the cytosine at position 967 (m5C967) of 16S rRNA.</text>
</comment>
<feature type="binding site" evidence="13">
    <location>
        <position position="316"/>
    </location>
    <ligand>
        <name>S-adenosyl-L-methionine</name>
        <dbReference type="ChEBI" id="CHEBI:59789"/>
    </ligand>
</feature>
<evidence type="ECO:0000256" key="11">
    <source>
        <dbReference type="ARBA" id="ARBA00031088"/>
    </source>
</evidence>
<keyword evidence="8 13" id="KW-0949">S-adenosyl-L-methionine</keyword>
<keyword evidence="9 13" id="KW-0694">RNA-binding</keyword>
<comment type="subcellular location">
    <subcellularLocation>
        <location evidence="2">Cytoplasm</location>
    </subcellularLocation>
</comment>
<evidence type="ECO:0000256" key="6">
    <source>
        <dbReference type="ARBA" id="ARBA00022603"/>
    </source>
</evidence>
<proteinExistence type="inferred from homology"/>
<dbReference type="Pfam" id="PF22458">
    <property type="entry name" value="RsmF-B_ferredox"/>
    <property type="match status" value="1"/>
</dbReference>